<keyword evidence="1" id="KW-1133">Transmembrane helix</keyword>
<sequence>MTARIGTINRAFGLRMTGPGGLYNLGNAMGLLGGITLHIAATPQIGGGLGHGLEAALDYLAGSFGAAAITLSMLVFFWSGERYHRAWKDGAPPDPVQNRAGDISSGIGALLLGFGLFLMDQTLLAATAGLLHAAGKFGSALPAAWQRLMPHGAPAFRGIVLLSRLPAILLVLFEAQAAIAGLPAQPLAASAVLLLCYLIWLRADLMLMRS</sequence>
<keyword evidence="1" id="KW-0812">Transmembrane</keyword>
<organism evidence="2 3">
    <name type="scientific">Paragemmobacter amnigenus</name>
    <dbReference type="NCBI Taxonomy" id="2852097"/>
    <lineage>
        <taxon>Bacteria</taxon>
        <taxon>Pseudomonadati</taxon>
        <taxon>Pseudomonadota</taxon>
        <taxon>Alphaproteobacteria</taxon>
        <taxon>Rhodobacterales</taxon>
        <taxon>Paracoccaceae</taxon>
        <taxon>Paragemmobacter</taxon>
    </lineage>
</organism>
<reference evidence="2 3" key="1">
    <citation type="submission" date="2021-06" db="EMBL/GenBank/DDBJ databases">
        <title>Rhodobacteraceae bacterium strain HSP-20.</title>
        <authorList>
            <person name="Chen W.-M."/>
        </authorList>
    </citation>
    <scope>NUCLEOTIDE SEQUENCE [LARGE SCALE GENOMIC DNA]</scope>
    <source>
        <strain evidence="2 3">HSP-20</strain>
    </source>
</reference>
<feature type="transmembrane region" description="Helical" evidence="1">
    <location>
        <begin position="21"/>
        <end position="39"/>
    </location>
</feature>
<dbReference type="EMBL" id="JAAATX020000007">
    <property type="protein sequence ID" value="MBU9698363.1"/>
    <property type="molecule type" value="Genomic_DNA"/>
</dbReference>
<gene>
    <name evidence="2" type="ORF">GU927_010955</name>
</gene>
<name>A0ABS6J3M1_9RHOB</name>
<evidence type="ECO:0000256" key="1">
    <source>
        <dbReference type="SAM" id="Phobius"/>
    </source>
</evidence>
<feature type="transmembrane region" description="Helical" evidence="1">
    <location>
        <begin position="100"/>
        <end position="118"/>
    </location>
</feature>
<evidence type="ECO:0000313" key="3">
    <source>
        <dbReference type="Proteomes" id="UP000731907"/>
    </source>
</evidence>
<evidence type="ECO:0000313" key="2">
    <source>
        <dbReference type="EMBL" id="MBU9698363.1"/>
    </source>
</evidence>
<protein>
    <recommendedName>
        <fullName evidence="4">CDP-alcohol phosphatidyltransferase</fullName>
    </recommendedName>
</protein>
<feature type="transmembrane region" description="Helical" evidence="1">
    <location>
        <begin position="59"/>
        <end position="79"/>
    </location>
</feature>
<keyword evidence="3" id="KW-1185">Reference proteome</keyword>
<dbReference type="Proteomes" id="UP000731907">
    <property type="component" value="Unassembled WGS sequence"/>
</dbReference>
<feature type="transmembrane region" description="Helical" evidence="1">
    <location>
        <begin position="179"/>
        <end position="200"/>
    </location>
</feature>
<proteinExistence type="predicted"/>
<dbReference type="RefSeq" id="WP_161762492.1">
    <property type="nucleotide sequence ID" value="NZ_JAAATX020000007.1"/>
</dbReference>
<accession>A0ABS6J3M1</accession>
<keyword evidence="1" id="KW-0472">Membrane</keyword>
<comment type="caution">
    <text evidence="2">The sequence shown here is derived from an EMBL/GenBank/DDBJ whole genome shotgun (WGS) entry which is preliminary data.</text>
</comment>
<evidence type="ECO:0008006" key="4">
    <source>
        <dbReference type="Google" id="ProtNLM"/>
    </source>
</evidence>